<organism evidence="4">
    <name type="scientific">Cladocopium goreaui</name>
    <dbReference type="NCBI Taxonomy" id="2562237"/>
    <lineage>
        <taxon>Eukaryota</taxon>
        <taxon>Sar</taxon>
        <taxon>Alveolata</taxon>
        <taxon>Dinophyceae</taxon>
        <taxon>Suessiales</taxon>
        <taxon>Symbiodiniaceae</taxon>
        <taxon>Cladocopium</taxon>
    </lineage>
</organism>
<dbReference type="EMBL" id="CAMXCT020006623">
    <property type="protein sequence ID" value="CAL1170600.1"/>
    <property type="molecule type" value="Genomic_DNA"/>
</dbReference>
<dbReference type="CDD" id="cd00520">
    <property type="entry name" value="RRF"/>
    <property type="match status" value="1"/>
</dbReference>
<feature type="domain" description="Ribosome recycling factor" evidence="3">
    <location>
        <begin position="126"/>
        <end position="285"/>
    </location>
</feature>
<dbReference type="Gene3D" id="1.10.132.20">
    <property type="entry name" value="Ribosome-recycling factor"/>
    <property type="match status" value="1"/>
</dbReference>
<dbReference type="PANTHER" id="PTHR20982">
    <property type="entry name" value="RIBOSOME RECYCLING FACTOR"/>
    <property type="match status" value="1"/>
</dbReference>
<dbReference type="Pfam" id="PF01765">
    <property type="entry name" value="RRF"/>
    <property type="match status" value="1"/>
</dbReference>
<dbReference type="AlphaFoldDB" id="A0A9P1DVS8"/>
<evidence type="ECO:0000313" key="5">
    <source>
        <dbReference type="EMBL" id="CAL4804537.1"/>
    </source>
</evidence>
<dbReference type="EMBL" id="CAMXCT010006623">
    <property type="protein sequence ID" value="CAI4017225.1"/>
    <property type="molecule type" value="Genomic_DNA"/>
</dbReference>
<evidence type="ECO:0000256" key="1">
    <source>
        <dbReference type="ARBA" id="ARBA00005912"/>
    </source>
</evidence>
<name>A0A9P1DVS8_9DINO</name>
<keyword evidence="2" id="KW-0648">Protein biosynthesis</keyword>
<accession>A0A9P1DVS8</accession>
<evidence type="ECO:0000259" key="3">
    <source>
        <dbReference type="Pfam" id="PF01765"/>
    </source>
</evidence>
<comment type="similarity">
    <text evidence="1">Belongs to the RRF family.</text>
</comment>
<evidence type="ECO:0000256" key="2">
    <source>
        <dbReference type="ARBA" id="ARBA00022917"/>
    </source>
</evidence>
<dbReference type="InterPro" id="IPR023584">
    <property type="entry name" value="Ribosome_recyc_fac_dom"/>
</dbReference>
<dbReference type="Proteomes" id="UP001152797">
    <property type="component" value="Unassembled WGS sequence"/>
</dbReference>
<reference evidence="4" key="1">
    <citation type="submission" date="2022-10" db="EMBL/GenBank/DDBJ databases">
        <authorList>
            <person name="Chen Y."/>
            <person name="Dougan E. K."/>
            <person name="Chan C."/>
            <person name="Rhodes N."/>
            <person name="Thang M."/>
        </authorList>
    </citation>
    <scope>NUCLEOTIDE SEQUENCE</scope>
</reference>
<protein>
    <recommendedName>
        <fullName evidence="3">Ribosome recycling factor domain-containing protein</fullName>
    </recommendedName>
</protein>
<dbReference type="InterPro" id="IPR002661">
    <property type="entry name" value="Ribosome_recyc_fac"/>
</dbReference>
<gene>
    <name evidence="4" type="ORF">C1SCF055_LOCUS41884</name>
</gene>
<sequence length="288" mass="31667">MAASVVLAYLSAPQMWEIVGSLEASHIDEQTWAFHVSHNFEKGPYSKSMLQPPPGIAVCLVLGYGTSIPNWLFGYSFEGCGPKMARGFAVLTWQPAEVTFRAYTVDTEALMKEYETKMDKSVGMLDDSLRTIRAGKATPQLLDSIKVNAYESQLKLEEVATISVSDATTLMVNVFDETVVDAVLKAVQTADLGFTASQNGQSVKVSIPPLTKDKRVQYVKLAKDYCEKTKVAVRNVRQAAMKKIKGLKSDLSEDVARGMEKDIEAMVKKMNGDIDSAFKNKESELSSV</sequence>
<dbReference type="GO" id="GO:0043023">
    <property type="term" value="F:ribosomal large subunit binding"/>
    <property type="evidence" value="ECO:0007669"/>
    <property type="project" value="TreeGrafter"/>
</dbReference>
<reference evidence="5 6" key="2">
    <citation type="submission" date="2024-05" db="EMBL/GenBank/DDBJ databases">
        <authorList>
            <person name="Chen Y."/>
            <person name="Shah S."/>
            <person name="Dougan E. K."/>
            <person name="Thang M."/>
            <person name="Chan C."/>
        </authorList>
    </citation>
    <scope>NUCLEOTIDE SEQUENCE [LARGE SCALE GENOMIC DNA]</scope>
</reference>
<dbReference type="EMBL" id="CAMXCT030006623">
    <property type="protein sequence ID" value="CAL4804537.1"/>
    <property type="molecule type" value="Genomic_DNA"/>
</dbReference>
<dbReference type="OrthoDB" id="407355at2759"/>
<evidence type="ECO:0000313" key="4">
    <source>
        <dbReference type="EMBL" id="CAI4017225.1"/>
    </source>
</evidence>
<comment type="caution">
    <text evidence="4">The sequence shown here is derived from an EMBL/GenBank/DDBJ whole genome shotgun (WGS) entry which is preliminary data.</text>
</comment>
<dbReference type="SUPFAM" id="SSF55194">
    <property type="entry name" value="Ribosome recycling factor, RRF"/>
    <property type="match status" value="1"/>
</dbReference>
<dbReference type="Gene3D" id="3.30.1360.40">
    <property type="match status" value="1"/>
</dbReference>
<dbReference type="GO" id="GO:0006412">
    <property type="term" value="P:translation"/>
    <property type="evidence" value="ECO:0007669"/>
    <property type="project" value="UniProtKB-KW"/>
</dbReference>
<dbReference type="NCBIfam" id="TIGR00496">
    <property type="entry name" value="frr"/>
    <property type="match status" value="1"/>
</dbReference>
<keyword evidence="6" id="KW-1185">Reference proteome</keyword>
<dbReference type="InterPro" id="IPR036191">
    <property type="entry name" value="RRF_sf"/>
</dbReference>
<dbReference type="FunFam" id="3.30.1360.40:FF:000001">
    <property type="entry name" value="Ribosome-recycling factor"/>
    <property type="match status" value="1"/>
</dbReference>
<evidence type="ECO:0000313" key="6">
    <source>
        <dbReference type="Proteomes" id="UP001152797"/>
    </source>
</evidence>
<dbReference type="PANTHER" id="PTHR20982:SF3">
    <property type="entry name" value="MITOCHONDRIAL RIBOSOME RECYCLING FACTOR PSEUDO 1"/>
    <property type="match status" value="1"/>
</dbReference>
<proteinExistence type="inferred from homology"/>